<protein>
    <submittedName>
        <fullName evidence="1">Uncharacterized protein</fullName>
    </submittedName>
</protein>
<comment type="caution">
    <text evidence="1">The sequence shown here is derived from an EMBL/GenBank/DDBJ whole genome shotgun (WGS) entry which is preliminary data.</text>
</comment>
<dbReference type="Proteomes" id="UP000004057">
    <property type="component" value="Unassembled WGS sequence"/>
</dbReference>
<dbReference type="AlphaFoldDB" id="A0AAI9X141"/>
<accession>A0AAI9X141</accession>
<name>A0AAI9X141_SPIME</name>
<evidence type="ECO:0000313" key="1">
    <source>
        <dbReference type="EMBL" id="KAI92812.1"/>
    </source>
</evidence>
<evidence type="ECO:0000313" key="2">
    <source>
        <dbReference type="Proteomes" id="UP000004057"/>
    </source>
</evidence>
<reference evidence="1 2" key="1">
    <citation type="journal article" date="2012" name="J. Proteome Res.">
        <title>Application of Spiroplasma melliferum proteogenomic profiling for the discovery of virulence factors and pathogenicity mechanisms in host-associated spiroplasmas.</title>
        <authorList>
            <person name="Alexeev D."/>
            <person name="Kostrjukova E."/>
            <person name="Aliper A."/>
            <person name="Popenko A."/>
            <person name="Bazaleev N."/>
            <person name="Tyakht A."/>
            <person name="Selezneva O."/>
            <person name="Akopian T."/>
            <person name="Prichodko E."/>
            <person name="Kondratov I."/>
            <person name="Chukin M."/>
            <person name="Demina I."/>
            <person name="Galyamina M."/>
            <person name="Kamashev D."/>
            <person name="Vanyushkina A."/>
            <person name="Ladygina V."/>
            <person name="Levitskii S."/>
            <person name="Lazarev V."/>
            <person name="Govorun V."/>
        </authorList>
    </citation>
    <scope>NUCLEOTIDE SEQUENCE [LARGE SCALE GENOMIC DNA]</scope>
    <source>
        <strain evidence="1 2">KC3</strain>
    </source>
</reference>
<gene>
    <name evidence="1" type="ORF">SPM_002065</name>
</gene>
<proteinExistence type="predicted"/>
<organism evidence="1 2">
    <name type="scientific">Spiroplasma melliferum KC3</name>
    <dbReference type="NCBI Taxonomy" id="570509"/>
    <lineage>
        <taxon>Bacteria</taxon>
        <taxon>Bacillati</taxon>
        <taxon>Mycoplasmatota</taxon>
        <taxon>Mollicutes</taxon>
        <taxon>Entomoplasmatales</taxon>
        <taxon>Spiroplasmataceae</taxon>
        <taxon>Spiroplasma</taxon>
    </lineage>
</organism>
<dbReference type="EMBL" id="AGBZ02000001">
    <property type="protein sequence ID" value="KAI92812.1"/>
    <property type="molecule type" value="Genomic_DNA"/>
</dbReference>
<sequence>MEFTSEMKNQLKKIYKSFKKSLNSFFTTLGFNKKESEKIAASTCKNVTKNWKQMGINENVVNEWSSIATDASREGKKHQISSPQTGQAELQKMIDKNGRLVPIQPRMSTNSINNPAAKINPIAKPQRIKDIQKIYTEFNQTEQNQELEQEK</sequence>
<dbReference type="RefSeq" id="WP_004027948.1">
    <property type="nucleotide sequence ID" value="NZ_AGBZ02000001.1"/>
</dbReference>